<dbReference type="PANTHER" id="PTHR34853">
    <property type="match status" value="1"/>
</dbReference>
<dbReference type="EMBL" id="CM001237">
    <property type="protein sequence ID" value="EHA46746.1"/>
    <property type="molecule type" value="Genomic_DNA"/>
</dbReference>
<dbReference type="InterPro" id="IPR029058">
    <property type="entry name" value="AB_hydrolase_fold"/>
</dbReference>
<protein>
    <submittedName>
        <fullName evidence="3">Lipase 5</fullName>
    </submittedName>
</protein>
<dbReference type="GO" id="GO:0004806">
    <property type="term" value="F:triacylglycerol lipase activity"/>
    <property type="evidence" value="ECO:0007669"/>
    <property type="project" value="UniProtKB-UniRule"/>
</dbReference>
<dbReference type="KEGG" id="mgr:MGG_14057"/>
<name>G4NLA1_PYRO7</name>
<dbReference type="GeneID" id="5051416"/>
<dbReference type="SUPFAM" id="SSF53474">
    <property type="entry name" value="alpha/beta-Hydrolases"/>
    <property type="match status" value="1"/>
</dbReference>
<keyword evidence="1" id="KW-0378">Hydrolase</keyword>
<comment type="similarity">
    <text evidence="2">Belongs to the AB hydrolase superfamily. Lipase family.</text>
</comment>
<keyword evidence="4" id="KW-1185">Reference proteome</keyword>
<dbReference type="InterPro" id="IPR005152">
    <property type="entry name" value="Lipase_secreted"/>
</dbReference>
<reference key="2">
    <citation type="submission" date="2011-05" db="EMBL/GenBank/DDBJ databases">
        <title>The Genome Sequence of Magnaporthe oryzae 70-15.</title>
        <authorList>
            <consortium name="The Broad Institute Genome Sequencing Platform"/>
            <person name="Ma L.-J."/>
            <person name="Dead R."/>
            <person name="Young S.K."/>
            <person name="Zeng Q."/>
            <person name="Gargeya S."/>
            <person name="Fitzgerald M."/>
            <person name="Haas B."/>
            <person name="Abouelleil A."/>
            <person name="Alvarado L."/>
            <person name="Arachchi H.M."/>
            <person name="Berlin A."/>
            <person name="Brown A."/>
            <person name="Chapman S.B."/>
            <person name="Chen Z."/>
            <person name="Dunbar C."/>
            <person name="Freedman E."/>
            <person name="Gearin G."/>
            <person name="Gellesch M."/>
            <person name="Goldberg J."/>
            <person name="Griggs A."/>
            <person name="Gujja S."/>
            <person name="Heiman D."/>
            <person name="Howarth C."/>
            <person name="Larson L."/>
            <person name="Lui A."/>
            <person name="MacDonald P.J.P."/>
            <person name="Mehta T."/>
            <person name="Montmayeur A."/>
            <person name="Murphy C."/>
            <person name="Neiman D."/>
            <person name="Pearson M."/>
            <person name="Priest M."/>
            <person name="Roberts A."/>
            <person name="Saif S."/>
            <person name="Shea T."/>
            <person name="Shenoy N."/>
            <person name="Sisk P."/>
            <person name="Stolte C."/>
            <person name="Sykes S."/>
            <person name="Yandava C."/>
            <person name="Wortman J."/>
            <person name="Nusbaum C."/>
            <person name="Birren B."/>
        </authorList>
    </citation>
    <scope>NUCLEOTIDE SEQUENCE</scope>
    <source>
        <strain>70-15</strain>
    </source>
</reference>
<evidence type="ECO:0000313" key="3">
    <source>
        <dbReference type="EMBL" id="EHA46746.1"/>
    </source>
</evidence>
<dbReference type="VEuPathDB" id="FungiDB:MGG_14057"/>
<dbReference type="eggNOG" id="ENOG502QRF9">
    <property type="taxonomic scope" value="Eukaryota"/>
</dbReference>
<dbReference type="PANTHER" id="PTHR34853:SF5">
    <property type="entry name" value="LIP-DOMAIN-CONTAINING PROTEIN-RELATED"/>
    <property type="match status" value="1"/>
</dbReference>
<accession>G4NLA1</accession>
<dbReference type="HOGENOM" id="CLU_029538_5_2_1"/>
<dbReference type="GO" id="GO:0016042">
    <property type="term" value="P:lipid catabolic process"/>
    <property type="evidence" value="ECO:0007669"/>
    <property type="project" value="UniProtKB-UniRule"/>
</dbReference>
<dbReference type="AlphaFoldDB" id="G4NLA1"/>
<sequence>MGRFANVWMPIYGLLTTVLATELIPPSQDPWYAAPPGFESKAPGTILRTRQAPPNITALANNSVEAHQLLFRSTDTLYRPSWAVTTVFLPTEESRAGRNKPALLSYQIPYNTLDVDQSPSYGLSTIYGENIMADVRQGLSQGWIVSVPDFEGPEAAFSAGPQAGHAVLDSVRAVLSFTNLTEPDSARYALWGYSGGAFASGFAGELQASYAPELDIAGIAIGEARQYLVDHLHKEGTHNATSFLSALHIPAAEAIALFSGQDIFGYFTNGDEIMRAPELARVFGNNWHESYHGIPQMPVYAYKAIHDENTNIRTTDEHVARICGVGANVLYDRNTVGGHEDEAISGGRRALKWLSDALDGRQLEPANGCKVQNVTVGVSL</sequence>
<dbReference type="RefSeq" id="XP_003721489.1">
    <property type="nucleotide sequence ID" value="XM_003721441.1"/>
</dbReference>
<reference evidence="3 4" key="1">
    <citation type="journal article" date="2005" name="Nature">
        <title>The genome sequence of the rice blast fungus Magnaporthe grisea.</title>
        <authorList>
            <person name="Dean R.A."/>
            <person name="Talbot N.J."/>
            <person name="Ebbole D.J."/>
            <person name="Farman M.L."/>
            <person name="Mitchell T.K."/>
            <person name="Orbach M.J."/>
            <person name="Thon M."/>
            <person name="Kulkarni R."/>
            <person name="Xu J.R."/>
            <person name="Pan H."/>
            <person name="Read N.D."/>
            <person name="Lee Y.H."/>
            <person name="Carbone I."/>
            <person name="Brown D."/>
            <person name="Oh Y.Y."/>
            <person name="Donofrio N."/>
            <person name="Jeong J.S."/>
            <person name="Soanes D.M."/>
            <person name="Djonovic S."/>
            <person name="Kolomiets E."/>
            <person name="Rehmeyer C."/>
            <person name="Li W."/>
            <person name="Harding M."/>
            <person name="Kim S."/>
            <person name="Lebrun M.H."/>
            <person name="Bohnert H."/>
            <person name="Coughlan S."/>
            <person name="Butler J."/>
            <person name="Calvo S."/>
            <person name="Ma L.J."/>
            <person name="Nicol R."/>
            <person name="Purcell S."/>
            <person name="Nusbaum C."/>
            <person name="Galagan J.E."/>
            <person name="Birren B.W."/>
        </authorList>
    </citation>
    <scope>NUCLEOTIDE SEQUENCE [LARGE SCALE GENOMIC DNA]</scope>
    <source>
        <strain evidence="4">70-15 / ATCC MYA-4617 / FGSC 8958</strain>
    </source>
</reference>
<proteinExistence type="inferred from homology"/>
<dbReference type="InParanoid" id="G4NLA1"/>
<gene>
    <name evidence="3" type="ORF">MGG_14057</name>
</gene>
<dbReference type="Pfam" id="PF03583">
    <property type="entry name" value="LIP"/>
    <property type="match status" value="2"/>
</dbReference>
<feature type="chain" id="PRO_5013434266" evidence="2">
    <location>
        <begin position="21"/>
        <end position="380"/>
    </location>
</feature>
<evidence type="ECO:0000256" key="2">
    <source>
        <dbReference type="PIRNR" id="PIRNR029171"/>
    </source>
</evidence>
<evidence type="ECO:0000256" key="1">
    <source>
        <dbReference type="ARBA" id="ARBA00022801"/>
    </source>
</evidence>
<keyword evidence="2" id="KW-0732">Signal</keyword>
<evidence type="ECO:0000313" key="4">
    <source>
        <dbReference type="Proteomes" id="UP000009058"/>
    </source>
</evidence>
<dbReference type="OrthoDB" id="2373480at2759"/>
<dbReference type="SMR" id="G4NLA1"/>
<dbReference type="PIRSF" id="PIRSF029171">
    <property type="entry name" value="Esterase_LipA"/>
    <property type="match status" value="1"/>
</dbReference>
<dbReference type="Gene3D" id="3.40.50.1820">
    <property type="entry name" value="alpha/beta hydrolase"/>
    <property type="match status" value="2"/>
</dbReference>
<feature type="signal peptide" evidence="2">
    <location>
        <begin position="1"/>
        <end position="20"/>
    </location>
</feature>
<dbReference type="Proteomes" id="UP000009058">
    <property type="component" value="Chromosome 7"/>
</dbReference>
<organism evidence="3 4">
    <name type="scientific">Pyricularia oryzae (strain 70-15 / ATCC MYA-4617 / FGSC 8958)</name>
    <name type="common">Rice blast fungus</name>
    <name type="synonym">Magnaporthe oryzae</name>
    <dbReference type="NCBI Taxonomy" id="242507"/>
    <lineage>
        <taxon>Eukaryota</taxon>
        <taxon>Fungi</taxon>
        <taxon>Dikarya</taxon>
        <taxon>Ascomycota</taxon>
        <taxon>Pezizomycotina</taxon>
        <taxon>Sordariomycetes</taxon>
        <taxon>Sordariomycetidae</taxon>
        <taxon>Magnaporthales</taxon>
        <taxon>Pyriculariaceae</taxon>
        <taxon>Pyricularia</taxon>
    </lineage>
</organism>